<dbReference type="SUPFAM" id="SSF55073">
    <property type="entry name" value="Nucleotide cyclase"/>
    <property type="match status" value="1"/>
</dbReference>
<dbReference type="Pfam" id="PF00990">
    <property type="entry name" value="GGDEF"/>
    <property type="match status" value="1"/>
</dbReference>
<dbReference type="EMBL" id="NIPR01000006">
    <property type="protein sequence ID" value="PMD72486.1"/>
    <property type="molecule type" value="Genomic_DNA"/>
</dbReference>
<dbReference type="OrthoDB" id="2329346at2"/>
<keyword evidence="3" id="KW-1185">Reference proteome</keyword>
<evidence type="ECO:0000313" key="2">
    <source>
        <dbReference type="EMBL" id="PMD72486.1"/>
    </source>
</evidence>
<dbReference type="InterPro" id="IPR043128">
    <property type="entry name" value="Rev_trsase/Diguanyl_cyclase"/>
</dbReference>
<protein>
    <recommendedName>
        <fullName evidence="1">GGDEF domain-containing protein</fullName>
    </recommendedName>
</protein>
<proteinExistence type="predicted"/>
<name>A0A2N7AW20_9LACO</name>
<evidence type="ECO:0000313" key="3">
    <source>
        <dbReference type="Proteomes" id="UP000235649"/>
    </source>
</evidence>
<sequence length="70" mass="7886">MSTTEPMVKEIFASLNNLNIDVGENSINISVSIGVSTVSKRDLEPDDFYNRVDRNLYHSKENGRIQITAK</sequence>
<evidence type="ECO:0000259" key="1">
    <source>
        <dbReference type="Pfam" id="PF00990"/>
    </source>
</evidence>
<comment type="caution">
    <text evidence="2">The sequence shown here is derived from an EMBL/GenBank/DDBJ whole genome shotgun (WGS) entry which is preliminary data.</text>
</comment>
<dbReference type="Proteomes" id="UP000235649">
    <property type="component" value="Unassembled WGS sequence"/>
</dbReference>
<dbReference type="InterPro" id="IPR029787">
    <property type="entry name" value="Nucleotide_cyclase"/>
</dbReference>
<dbReference type="AlphaFoldDB" id="A0A2N7AW20"/>
<dbReference type="InterPro" id="IPR000160">
    <property type="entry name" value="GGDEF_dom"/>
</dbReference>
<gene>
    <name evidence="2" type="ORF">CBP76_03360</name>
</gene>
<reference evidence="2 3" key="1">
    <citation type="submission" date="2017-05" db="EMBL/GenBank/DDBJ databases">
        <title>Lactobacillus nurukis nov., sp. nov., isolated from nuruk.</title>
        <authorList>
            <person name="Kim S.-J."/>
        </authorList>
    </citation>
    <scope>NUCLEOTIDE SEQUENCE [LARGE SCALE GENOMIC DNA]</scope>
    <source>
        <strain evidence="2 3">SYF10-1a</strain>
    </source>
</reference>
<accession>A0A2N7AW20</accession>
<dbReference type="Gene3D" id="3.30.70.270">
    <property type="match status" value="1"/>
</dbReference>
<feature type="domain" description="GGDEF" evidence="1">
    <location>
        <begin position="6"/>
        <end position="64"/>
    </location>
</feature>
<organism evidence="2 3">
    <name type="scientific">Companilactobacillus nuruki</name>
    <dbReference type="NCBI Taxonomy" id="1993540"/>
    <lineage>
        <taxon>Bacteria</taxon>
        <taxon>Bacillati</taxon>
        <taxon>Bacillota</taxon>
        <taxon>Bacilli</taxon>
        <taxon>Lactobacillales</taxon>
        <taxon>Lactobacillaceae</taxon>
        <taxon>Companilactobacillus</taxon>
    </lineage>
</organism>